<dbReference type="OrthoDB" id="1939654at2759"/>
<sequence>MGKQMKAKKPENLGKGKVTPVQVAFIVDRYLSDNNYTQTRSIFRTEASILISKTNVQEAPKSLLSLEAILNEYICLKEQKVMLEQDKSRVEQEKCRVEALLRGMQDAMNSYNSTGSISPPSMAAVGTNSTVLIPQSDPSIGCTPGYPMYNSPIMNTIPKLSNNVMDQTNFSTPMINYPSKNKRKSLRLVPDATPTAKRSCSQIPTMQSPIGGTNTPSKTINTSSTQEAVQKFSGIQSSLHNRLSNGSLVQGSIVAKNLLKQPSQSPPINSPGPKTPPQALPSPSDKSVSPSESSSLVSSTEKSTSPEIAPTNCPVISSETVTVSPFKHVTYYSMEKNHYISSPPSKNMKRLGKRDYVKGRLDFDGSDAPMSSEKPMTVDISTSEPNKEAEIFDMDMLNFDIFCADFSLSELLLDTDFDCEGISFSCQPDFEPSTDFNSGSQHESGGGSLEVNQVWSELSSTVTEVLSEKDTNIQGPDSLKSVKSITKCIRILSPAKIQRSSLLDQENRSARD</sequence>
<feature type="region of interest" description="Disordered" evidence="2">
    <location>
        <begin position="362"/>
        <end position="382"/>
    </location>
</feature>
<dbReference type="PANTHER" id="PTHR35117">
    <property type="entry name" value="MYOSIN-M HEAVY PROTEIN"/>
    <property type="match status" value="1"/>
</dbReference>
<keyword evidence="4" id="KW-1185">Reference proteome</keyword>
<accession>A0A835DGN7</accession>
<evidence type="ECO:0000313" key="4">
    <source>
        <dbReference type="Proteomes" id="UP000655225"/>
    </source>
</evidence>
<evidence type="ECO:0000313" key="3">
    <source>
        <dbReference type="EMBL" id="KAF8402733.1"/>
    </source>
</evidence>
<protein>
    <submittedName>
        <fullName evidence="3">Uncharacterized protein</fullName>
    </submittedName>
</protein>
<dbReference type="OMA" id="DLDCEGI"/>
<organism evidence="3 4">
    <name type="scientific">Tetracentron sinense</name>
    <name type="common">Spur-leaf</name>
    <dbReference type="NCBI Taxonomy" id="13715"/>
    <lineage>
        <taxon>Eukaryota</taxon>
        <taxon>Viridiplantae</taxon>
        <taxon>Streptophyta</taxon>
        <taxon>Embryophyta</taxon>
        <taxon>Tracheophyta</taxon>
        <taxon>Spermatophyta</taxon>
        <taxon>Magnoliopsida</taxon>
        <taxon>Trochodendrales</taxon>
        <taxon>Trochodendraceae</taxon>
        <taxon>Tetracentron</taxon>
    </lineage>
</organism>
<feature type="compositionally biased region" description="Polar residues" evidence="2">
    <location>
        <begin position="196"/>
        <end position="224"/>
    </location>
</feature>
<feature type="region of interest" description="Disordered" evidence="2">
    <location>
        <begin position="193"/>
        <end position="224"/>
    </location>
</feature>
<evidence type="ECO:0000256" key="1">
    <source>
        <dbReference type="SAM" id="Coils"/>
    </source>
</evidence>
<dbReference type="EMBL" id="JABCRI010000007">
    <property type="protein sequence ID" value="KAF8402733.1"/>
    <property type="molecule type" value="Genomic_DNA"/>
</dbReference>
<gene>
    <name evidence="3" type="ORF">HHK36_010822</name>
</gene>
<reference evidence="3 4" key="1">
    <citation type="submission" date="2020-04" db="EMBL/GenBank/DDBJ databases">
        <title>Plant Genome Project.</title>
        <authorList>
            <person name="Zhang R.-G."/>
        </authorList>
    </citation>
    <scope>NUCLEOTIDE SEQUENCE [LARGE SCALE GENOMIC DNA]</scope>
    <source>
        <strain evidence="3">YNK0</strain>
        <tissue evidence="3">Leaf</tissue>
    </source>
</reference>
<feature type="compositionally biased region" description="Pro residues" evidence="2">
    <location>
        <begin position="264"/>
        <end position="280"/>
    </location>
</feature>
<comment type="caution">
    <text evidence="3">The sequence shown here is derived from an EMBL/GenBank/DDBJ whole genome shotgun (WGS) entry which is preliminary data.</text>
</comment>
<dbReference type="Proteomes" id="UP000655225">
    <property type="component" value="Unassembled WGS sequence"/>
</dbReference>
<feature type="region of interest" description="Disordered" evidence="2">
    <location>
        <begin position="261"/>
        <end position="313"/>
    </location>
</feature>
<dbReference type="AlphaFoldDB" id="A0A835DGN7"/>
<feature type="coiled-coil region" evidence="1">
    <location>
        <begin position="66"/>
        <end position="93"/>
    </location>
</feature>
<keyword evidence="1" id="KW-0175">Coiled coil</keyword>
<name>A0A835DGN7_TETSI</name>
<evidence type="ECO:0000256" key="2">
    <source>
        <dbReference type="SAM" id="MobiDB-lite"/>
    </source>
</evidence>
<feature type="compositionally biased region" description="Low complexity" evidence="2">
    <location>
        <begin position="281"/>
        <end position="306"/>
    </location>
</feature>
<proteinExistence type="predicted"/>
<dbReference type="PANTHER" id="PTHR35117:SF1">
    <property type="entry name" value="MYOSIN-M HEAVY PROTEIN"/>
    <property type="match status" value="1"/>
</dbReference>